<sequence length="385" mass="43284">MMMSWDTPSFVTKACETFVQELAFRAWMCAESHQRHVILDSDIAEAISSTESYDFLKDILHAYRKAQHSTIPHTKPTRKRHQLHQQSTSHPPLSRQAPKFYHQFTGYPFYIHNPIPMAPKKIHPNQLAFPFLLQDGCSWMETTITSTNNLTEIILPNSYLRRDSRFFGSNLLNTTARNLVPCSDIVSSNAMTLPLQVYQGPMPDIPNTFSIMNMTKASTTYGAEDANIDNVSTQNEGVSVESNYILSRAVESGSFIPTCGTINSLDDTILNTTICVEEGLHQQQEQKTTSDHHVDGNLEGIIATGTSESGGIQNENFDELEMVDKSWLSEFWSEFMMEDPTPLPDPTSTNSLQELEQIDREPYLSDDIVANASSSDKQSEMNSIP</sequence>
<comment type="subcellular location">
    <subcellularLocation>
        <location evidence="1">Nucleus</location>
    </subcellularLocation>
</comment>
<evidence type="ECO:0000313" key="4">
    <source>
        <dbReference type="EMBL" id="GJN00063.1"/>
    </source>
</evidence>
<dbReference type="SUPFAM" id="SSF47113">
    <property type="entry name" value="Histone-fold"/>
    <property type="match status" value="1"/>
</dbReference>
<gene>
    <name evidence="4" type="primary">ga17217</name>
    <name evidence="4" type="ORF">PR202_ga17217</name>
</gene>
<dbReference type="InterPro" id="IPR009072">
    <property type="entry name" value="Histone-fold"/>
</dbReference>
<dbReference type="GO" id="GO:0005634">
    <property type="term" value="C:nucleus"/>
    <property type="evidence" value="ECO:0007669"/>
    <property type="project" value="UniProtKB-SubCell"/>
</dbReference>
<keyword evidence="2" id="KW-0539">Nucleus</keyword>
<proteinExistence type="predicted"/>
<dbReference type="EMBL" id="BQKI01000008">
    <property type="protein sequence ID" value="GJN00063.1"/>
    <property type="molecule type" value="Genomic_DNA"/>
</dbReference>
<dbReference type="GO" id="GO:0000976">
    <property type="term" value="F:transcription cis-regulatory region binding"/>
    <property type="evidence" value="ECO:0007669"/>
    <property type="project" value="TreeGrafter"/>
</dbReference>
<evidence type="ECO:0000256" key="2">
    <source>
        <dbReference type="ARBA" id="ARBA00023242"/>
    </source>
</evidence>
<accession>A0AAV5CPJ3</accession>
<dbReference type="GO" id="GO:0046982">
    <property type="term" value="F:protein heterodimerization activity"/>
    <property type="evidence" value="ECO:0007669"/>
    <property type="project" value="InterPro"/>
</dbReference>
<dbReference type="GO" id="GO:0006355">
    <property type="term" value="P:regulation of DNA-templated transcription"/>
    <property type="evidence" value="ECO:0007669"/>
    <property type="project" value="TreeGrafter"/>
</dbReference>
<name>A0AAV5CPJ3_ELECO</name>
<dbReference type="PANTHER" id="PTHR10252:SF143">
    <property type="entry name" value="OS01G0102400 PROTEIN"/>
    <property type="match status" value="1"/>
</dbReference>
<evidence type="ECO:0008006" key="6">
    <source>
        <dbReference type="Google" id="ProtNLM"/>
    </source>
</evidence>
<dbReference type="Gene3D" id="1.10.20.10">
    <property type="entry name" value="Histone, subunit A"/>
    <property type="match status" value="1"/>
</dbReference>
<comment type="caution">
    <text evidence="4">The sequence shown here is derived from an EMBL/GenBank/DDBJ whole genome shotgun (WGS) entry which is preliminary data.</text>
</comment>
<dbReference type="PANTHER" id="PTHR10252">
    <property type="entry name" value="HISTONE-LIKE TRANSCRIPTION FACTOR CCAAT-RELATED"/>
    <property type="match status" value="1"/>
</dbReference>
<keyword evidence="5" id="KW-1185">Reference proteome</keyword>
<evidence type="ECO:0000256" key="1">
    <source>
        <dbReference type="ARBA" id="ARBA00004123"/>
    </source>
</evidence>
<dbReference type="AlphaFoldDB" id="A0AAV5CPJ3"/>
<dbReference type="Proteomes" id="UP001054889">
    <property type="component" value="Unassembled WGS sequence"/>
</dbReference>
<feature type="region of interest" description="Disordered" evidence="3">
    <location>
        <begin position="69"/>
        <end position="93"/>
    </location>
</feature>
<dbReference type="InterPro" id="IPR050568">
    <property type="entry name" value="Transcr_DNA_Rep_Reg"/>
</dbReference>
<feature type="compositionally biased region" description="Polar residues" evidence="3">
    <location>
        <begin position="371"/>
        <end position="385"/>
    </location>
</feature>
<organism evidence="4 5">
    <name type="scientific">Eleusine coracana subsp. coracana</name>
    <dbReference type="NCBI Taxonomy" id="191504"/>
    <lineage>
        <taxon>Eukaryota</taxon>
        <taxon>Viridiplantae</taxon>
        <taxon>Streptophyta</taxon>
        <taxon>Embryophyta</taxon>
        <taxon>Tracheophyta</taxon>
        <taxon>Spermatophyta</taxon>
        <taxon>Magnoliopsida</taxon>
        <taxon>Liliopsida</taxon>
        <taxon>Poales</taxon>
        <taxon>Poaceae</taxon>
        <taxon>PACMAD clade</taxon>
        <taxon>Chloridoideae</taxon>
        <taxon>Cynodonteae</taxon>
        <taxon>Eleusininae</taxon>
        <taxon>Eleusine</taxon>
    </lineage>
</organism>
<reference evidence="4" key="2">
    <citation type="submission" date="2021-12" db="EMBL/GenBank/DDBJ databases">
        <title>Resequencing data analysis of finger millet.</title>
        <authorList>
            <person name="Hatakeyama M."/>
            <person name="Aluri S."/>
            <person name="Balachadran M.T."/>
            <person name="Sivarajan S.R."/>
            <person name="Poveda L."/>
            <person name="Shimizu-Inatsugi R."/>
            <person name="Schlapbach R."/>
            <person name="Sreeman S.M."/>
            <person name="Shimizu K.K."/>
        </authorList>
    </citation>
    <scope>NUCLEOTIDE SEQUENCE</scope>
</reference>
<evidence type="ECO:0000313" key="5">
    <source>
        <dbReference type="Proteomes" id="UP001054889"/>
    </source>
</evidence>
<reference evidence="4" key="1">
    <citation type="journal article" date="2018" name="DNA Res.">
        <title>Multiple hybrid de novo genome assembly of finger millet, an orphan allotetraploid crop.</title>
        <authorList>
            <person name="Hatakeyama M."/>
            <person name="Aluri S."/>
            <person name="Balachadran M.T."/>
            <person name="Sivarajan S.R."/>
            <person name="Patrignani A."/>
            <person name="Gruter S."/>
            <person name="Poveda L."/>
            <person name="Shimizu-Inatsugi R."/>
            <person name="Baeten J."/>
            <person name="Francoijs K.J."/>
            <person name="Nataraja K.N."/>
            <person name="Reddy Y.A.N."/>
            <person name="Phadnis S."/>
            <person name="Ravikumar R.L."/>
            <person name="Schlapbach R."/>
            <person name="Sreeman S.M."/>
            <person name="Shimizu K.K."/>
        </authorList>
    </citation>
    <scope>NUCLEOTIDE SEQUENCE</scope>
</reference>
<feature type="region of interest" description="Disordered" evidence="3">
    <location>
        <begin position="337"/>
        <end position="385"/>
    </location>
</feature>
<evidence type="ECO:0000256" key="3">
    <source>
        <dbReference type="SAM" id="MobiDB-lite"/>
    </source>
</evidence>
<protein>
    <recommendedName>
        <fullName evidence="6">Histone H2A/H2B/H3 domain-containing protein</fullName>
    </recommendedName>
</protein>